<sequence>MKKIVKDMTPELRANDTIKRVAVYARVSCEKDTMVHSLKAQIDYYRKFIMKNPGWKFAGIYADEGKTGTKEAREQFQALLTECRNGNVDMIITKSISRFARNTVTLLSITRELKELGINVYFEDQKMDSMSSDGQLMLTLMAGIAQAESKDCSDAVKWRIRHGYEQGRASSFKILGYRWDDGNVVMVPEEAPLVKRIFDLYLSGKGANAISKILNSEGVTAAGITKWAPTTIRNVLMNEKYYGDLLLQKSFVEDHINKRKVINNGELPQYFIEDDHEAIIDRQAMSDVKNEIAIRRARFYHGQGKESCLTSKIKCPYCHANYHRKKINGISKWSCATSNRKGKSMCPKSKDIREDVLLAILAHQLGYKDFDEKLFVEQVDYIECFDDHIMTHFYDGSTKNSKWSNPSRKDSWTDDMKEKARQRGLNQYGK</sequence>
<dbReference type="GO" id="GO:0003677">
    <property type="term" value="F:DNA binding"/>
    <property type="evidence" value="ECO:0007669"/>
    <property type="project" value="InterPro"/>
</dbReference>
<dbReference type="InterPro" id="IPR006119">
    <property type="entry name" value="Resolv_N"/>
</dbReference>
<proteinExistence type="predicted"/>
<dbReference type="InterPro" id="IPR025827">
    <property type="entry name" value="Zn_ribbon_recom_dom"/>
</dbReference>
<dbReference type="InterPro" id="IPR050639">
    <property type="entry name" value="SSR_resolvase"/>
</dbReference>
<accession>A0A8S5T8I1</accession>
<dbReference type="Pfam" id="PF00239">
    <property type="entry name" value="Resolvase"/>
    <property type="match status" value="1"/>
</dbReference>
<dbReference type="InterPro" id="IPR036162">
    <property type="entry name" value="Resolvase-like_N_sf"/>
</dbReference>
<dbReference type="Pfam" id="PF13408">
    <property type="entry name" value="Zn_ribbon_recom"/>
    <property type="match status" value="1"/>
</dbReference>
<dbReference type="Gene3D" id="3.40.50.1390">
    <property type="entry name" value="Resolvase, N-terminal catalytic domain"/>
    <property type="match status" value="1"/>
</dbReference>
<protein>
    <submittedName>
        <fullName evidence="4">Integrase</fullName>
    </submittedName>
</protein>
<name>A0A8S5T8I1_9CAUD</name>
<dbReference type="PANTHER" id="PTHR30461">
    <property type="entry name" value="DNA-INVERTASE FROM LAMBDOID PROPHAGE"/>
    <property type="match status" value="1"/>
</dbReference>
<dbReference type="PANTHER" id="PTHR30461:SF23">
    <property type="entry name" value="DNA RECOMBINASE-RELATED"/>
    <property type="match status" value="1"/>
</dbReference>
<feature type="compositionally biased region" description="Polar residues" evidence="1">
    <location>
        <begin position="397"/>
        <end position="406"/>
    </location>
</feature>
<dbReference type="PROSITE" id="PS51736">
    <property type="entry name" value="RECOMBINASES_3"/>
    <property type="match status" value="1"/>
</dbReference>
<evidence type="ECO:0000259" key="2">
    <source>
        <dbReference type="PROSITE" id="PS51736"/>
    </source>
</evidence>
<dbReference type="EMBL" id="BK032767">
    <property type="protein sequence ID" value="DAF59287.1"/>
    <property type="molecule type" value="Genomic_DNA"/>
</dbReference>
<feature type="compositionally biased region" description="Basic and acidic residues" evidence="1">
    <location>
        <begin position="407"/>
        <end position="421"/>
    </location>
</feature>
<dbReference type="CDD" id="cd00338">
    <property type="entry name" value="Ser_Recombinase"/>
    <property type="match status" value="1"/>
</dbReference>
<evidence type="ECO:0000259" key="3">
    <source>
        <dbReference type="PROSITE" id="PS51737"/>
    </source>
</evidence>
<evidence type="ECO:0000313" key="4">
    <source>
        <dbReference type="EMBL" id="DAF59287.1"/>
    </source>
</evidence>
<reference evidence="4" key="1">
    <citation type="journal article" date="2021" name="Proc. Natl. Acad. Sci. U.S.A.">
        <title>A Catalog of Tens of Thousands of Viruses from Human Metagenomes Reveals Hidden Associations with Chronic Diseases.</title>
        <authorList>
            <person name="Tisza M.J."/>
            <person name="Buck C.B."/>
        </authorList>
    </citation>
    <scope>NUCLEOTIDE SEQUENCE</scope>
    <source>
        <strain evidence="4">Ctj6w2</strain>
    </source>
</reference>
<organism evidence="4">
    <name type="scientific">Siphoviridae sp. ctj6w2</name>
    <dbReference type="NCBI Taxonomy" id="2827919"/>
    <lineage>
        <taxon>Viruses</taxon>
        <taxon>Duplodnaviria</taxon>
        <taxon>Heunggongvirae</taxon>
        <taxon>Uroviricota</taxon>
        <taxon>Caudoviricetes</taxon>
    </lineage>
</organism>
<dbReference type="Gene3D" id="3.90.1750.20">
    <property type="entry name" value="Putative Large Serine Recombinase, Chain B, Domain 2"/>
    <property type="match status" value="1"/>
</dbReference>
<feature type="domain" description="Recombinase" evidence="3">
    <location>
        <begin position="174"/>
        <end position="299"/>
    </location>
</feature>
<dbReference type="InterPro" id="IPR038109">
    <property type="entry name" value="DNA_bind_recomb_sf"/>
</dbReference>
<dbReference type="GO" id="GO:0000150">
    <property type="term" value="F:DNA strand exchange activity"/>
    <property type="evidence" value="ECO:0007669"/>
    <property type="project" value="InterPro"/>
</dbReference>
<dbReference type="SMART" id="SM00857">
    <property type="entry name" value="Resolvase"/>
    <property type="match status" value="1"/>
</dbReference>
<dbReference type="PROSITE" id="PS51737">
    <property type="entry name" value="RECOMBINASE_DNA_BIND"/>
    <property type="match status" value="1"/>
</dbReference>
<dbReference type="InterPro" id="IPR011109">
    <property type="entry name" value="DNA_bind_recombinase_dom"/>
</dbReference>
<feature type="domain" description="Resolvase/invertase-type recombinase catalytic" evidence="2">
    <location>
        <begin position="20"/>
        <end position="171"/>
    </location>
</feature>
<feature type="region of interest" description="Disordered" evidence="1">
    <location>
        <begin position="397"/>
        <end position="430"/>
    </location>
</feature>
<evidence type="ECO:0000256" key="1">
    <source>
        <dbReference type="SAM" id="MobiDB-lite"/>
    </source>
</evidence>
<dbReference type="Pfam" id="PF07508">
    <property type="entry name" value="Recombinase"/>
    <property type="match status" value="1"/>
</dbReference>
<dbReference type="SUPFAM" id="SSF53041">
    <property type="entry name" value="Resolvase-like"/>
    <property type="match status" value="1"/>
</dbReference>